<proteinExistence type="predicted"/>
<accession>A0A0A9ESX6</accession>
<dbReference type="AlphaFoldDB" id="A0A0A9ESX6"/>
<protein>
    <submittedName>
        <fullName evidence="1">Uncharacterized protein</fullName>
    </submittedName>
</protein>
<reference evidence="1" key="1">
    <citation type="submission" date="2014-09" db="EMBL/GenBank/DDBJ databases">
        <authorList>
            <person name="Magalhaes I.L.F."/>
            <person name="Oliveira U."/>
            <person name="Santos F.R."/>
            <person name="Vidigal T.H.D.A."/>
            <person name="Brescovit A.D."/>
            <person name="Santos A.J."/>
        </authorList>
    </citation>
    <scope>NUCLEOTIDE SEQUENCE</scope>
    <source>
        <tissue evidence="1">Shoot tissue taken approximately 20 cm above the soil surface</tissue>
    </source>
</reference>
<dbReference type="EMBL" id="GBRH01196900">
    <property type="protein sequence ID" value="JAE00996.1"/>
    <property type="molecule type" value="Transcribed_RNA"/>
</dbReference>
<organism evidence="1">
    <name type="scientific">Arundo donax</name>
    <name type="common">Giant reed</name>
    <name type="synonym">Donax arundinaceus</name>
    <dbReference type="NCBI Taxonomy" id="35708"/>
    <lineage>
        <taxon>Eukaryota</taxon>
        <taxon>Viridiplantae</taxon>
        <taxon>Streptophyta</taxon>
        <taxon>Embryophyta</taxon>
        <taxon>Tracheophyta</taxon>
        <taxon>Spermatophyta</taxon>
        <taxon>Magnoliopsida</taxon>
        <taxon>Liliopsida</taxon>
        <taxon>Poales</taxon>
        <taxon>Poaceae</taxon>
        <taxon>PACMAD clade</taxon>
        <taxon>Arundinoideae</taxon>
        <taxon>Arundineae</taxon>
        <taxon>Arundo</taxon>
    </lineage>
</organism>
<sequence length="24" mass="2883">MPFTMSTLAEQQVYKSKWTRTTFT</sequence>
<name>A0A0A9ESX6_ARUDO</name>
<evidence type="ECO:0000313" key="1">
    <source>
        <dbReference type="EMBL" id="JAE00996.1"/>
    </source>
</evidence>
<reference evidence="1" key="2">
    <citation type="journal article" date="2015" name="Data Brief">
        <title>Shoot transcriptome of the giant reed, Arundo donax.</title>
        <authorList>
            <person name="Barrero R.A."/>
            <person name="Guerrero F.D."/>
            <person name="Moolhuijzen P."/>
            <person name="Goolsby J.A."/>
            <person name="Tidwell J."/>
            <person name="Bellgard S.E."/>
            <person name="Bellgard M.I."/>
        </authorList>
    </citation>
    <scope>NUCLEOTIDE SEQUENCE</scope>
    <source>
        <tissue evidence="1">Shoot tissue taken approximately 20 cm above the soil surface</tissue>
    </source>
</reference>